<reference evidence="1" key="1">
    <citation type="submission" date="2021-09" db="EMBL/GenBank/DDBJ databases">
        <authorList>
            <consortium name="Pathogen Informatics"/>
        </authorList>
    </citation>
    <scope>NUCLEOTIDE SEQUENCE</scope>
</reference>
<dbReference type="Proteomes" id="UP000746747">
    <property type="component" value="Unassembled WGS sequence"/>
</dbReference>
<evidence type="ECO:0000313" key="2">
    <source>
        <dbReference type="Proteomes" id="UP000746747"/>
    </source>
</evidence>
<sequence length="77" mass="8679">MQHLQILNTQEIRKARRNGTVPIRNNVSGEQPIISKLYRKTLPLTGTESSKILLQEYFGLKHFGNGTNTARCIGPVM</sequence>
<gene>
    <name evidence="1" type="ORF">CJOHNSTONI_LOCUS1687</name>
</gene>
<keyword evidence="2" id="KW-1185">Reference proteome</keyword>
<organism evidence="1 2">
    <name type="scientific">Cercopithifilaria johnstoni</name>
    <dbReference type="NCBI Taxonomy" id="2874296"/>
    <lineage>
        <taxon>Eukaryota</taxon>
        <taxon>Metazoa</taxon>
        <taxon>Ecdysozoa</taxon>
        <taxon>Nematoda</taxon>
        <taxon>Chromadorea</taxon>
        <taxon>Rhabditida</taxon>
        <taxon>Spirurina</taxon>
        <taxon>Spiruromorpha</taxon>
        <taxon>Filarioidea</taxon>
        <taxon>Onchocercidae</taxon>
        <taxon>Cercopithifilaria</taxon>
    </lineage>
</organism>
<dbReference type="AlphaFoldDB" id="A0A8J2LYD7"/>
<accession>A0A8J2LYD7</accession>
<proteinExistence type="predicted"/>
<protein>
    <submittedName>
        <fullName evidence="1">Uncharacterized protein</fullName>
    </submittedName>
</protein>
<evidence type="ECO:0000313" key="1">
    <source>
        <dbReference type="EMBL" id="CAG9531274.1"/>
    </source>
</evidence>
<comment type="caution">
    <text evidence="1">The sequence shown here is derived from an EMBL/GenBank/DDBJ whole genome shotgun (WGS) entry which is preliminary data.</text>
</comment>
<dbReference type="EMBL" id="CAKAEH010000542">
    <property type="protein sequence ID" value="CAG9531274.1"/>
    <property type="molecule type" value="Genomic_DNA"/>
</dbReference>
<name>A0A8J2LYD7_9BILA</name>